<comment type="caution">
    <text evidence="6">The sequence shown here is derived from an EMBL/GenBank/DDBJ whole genome shotgun (WGS) entry which is preliminary data.</text>
</comment>
<keyword evidence="3" id="KW-1133">Transmembrane helix</keyword>
<reference evidence="6 7" key="1">
    <citation type="journal article" date="2007" name="Int. J. Syst. Evol. Microbiol.">
        <title>Oceanobacillus profundus sp. nov., isolated from a deep-sea sediment core.</title>
        <authorList>
            <person name="Kim Y.G."/>
            <person name="Choi D.H."/>
            <person name="Hyun S."/>
            <person name="Cho B.C."/>
        </authorList>
    </citation>
    <scope>NUCLEOTIDE SEQUENCE [LARGE SCALE GENOMIC DNA]</scope>
    <source>
        <strain evidence="6 7">DSM 18246</strain>
    </source>
</reference>
<evidence type="ECO:0000259" key="4">
    <source>
        <dbReference type="Pfam" id="PF08541"/>
    </source>
</evidence>
<accession>A0A417YAE5</accession>
<feature type="domain" description="Beta-ketoacyl-[acyl-carrier-protein] synthase III N-terminal" evidence="5">
    <location>
        <begin position="111"/>
        <end position="188"/>
    </location>
</feature>
<dbReference type="RefSeq" id="WP_095313733.1">
    <property type="nucleotide sequence ID" value="NZ_PHUT01000024.1"/>
</dbReference>
<dbReference type="SUPFAM" id="SSF53901">
    <property type="entry name" value="Thiolase-like"/>
    <property type="match status" value="2"/>
</dbReference>
<dbReference type="AlphaFoldDB" id="A0A417YAE5"/>
<dbReference type="InterPro" id="IPR016039">
    <property type="entry name" value="Thiolase-like"/>
</dbReference>
<dbReference type="PANTHER" id="PTHR34069">
    <property type="entry name" value="3-OXOACYL-[ACYL-CARRIER-PROTEIN] SYNTHASE 3"/>
    <property type="match status" value="1"/>
</dbReference>
<dbReference type="GO" id="GO:0004315">
    <property type="term" value="F:3-oxoacyl-[acyl-carrier-protein] synthase activity"/>
    <property type="evidence" value="ECO:0007669"/>
    <property type="project" value="InterPro"/>
</dbReference>
<evidence type="ECO:0000256" key="2">
    <source>
        <dbReference type="ARBA" id="ARBA00023315"/>
    </source>
</evidence>
<organism evidence="6 7">
    <name type="scientific">Oceanobacillus profundus</name>
    <dbReference type="NCBI Taxonomy" id="372463"/>
    <lineage>
        <taxon>Bacteria</taxon>
        <taxon>Bacillati</taxon>
        <taxon>Bacillota</taxon>
        <taxon>Bacilli</taxon>
        <taxon>Bacillales</taxon>
        <taxon>Bacillaceae</taxon>
        <taxon>Oceanobacillus</taxon>
    </lineage>
</organism>
<dbReference type="OrthoDB" id="1704808at2"/>
<dbReference type="CDD" id="cd00830">
    <property type="entry name" value="KAS_III"/>
    <property type="match status" value="1"/>
</dbReference>
<dbReference type="InterPro" id="IPR013751">
    <property type="entry name" value="ACP_syn_III_N"/>
</dbReference>
<dbReference type="PANTHER" id="PTHR34069:SF2">
    <property type="entry name" value="BETA-KETOACYL-[ACYL-CARRIER-PROTEIN] SYNTHASE III"/>
    <property type="match status" value="1"/>
</dbReference>
<keyword evidence="2" id="KW-0012">Acyltransferase</keyword>
<protein>
    <submittedName>
        <fullName evidence="6">Ketoacyl-ACP synthase III</fullName>
    </submittedName>
</protein>
<dbReference type="GO" id="GO:0006633">
    <property type="term" value="P:fatty acid biosynthetic process"/>
    <property type="evidence" value="ECO:0007669"/>
    <property type="project" value="InterPro"/>
</dbReference>
<dbReference type="Pfam" id="PF08545">
    <property type="entry name" value="ACP_syn_III"/>
    <property type="match status" value="1"/>
</dbReference>
<dbReference type="GO" id="GO:0044550">
    <property type="term" value="P:secondary metabolite biosynthetic process"/>
    <property type="evidence" value="ECO:0007669"/>
    <property type="project" value="TreeGrafter"/>
</dbReference>
<keyword evidence="3" id="KW-0812">Transmembrane</keyword>
<evidence type="ECO:0000313" key="6">
    <source>
        <dbReference type="EMBL" id="RHW29486.1"/>
    </source>
</evidence>
<dbReference type="InterPro" id="IPR013747">
    <property type="entry name" value="ACP_syn_III_C"/>
</dbReference>
<name>A0A417YAE5_9BACI</name>
<dbReference type="Proteomes" id="UP000285456">
    <property type="component" value="Unassembled WGS sequence"/>
</dbReference>
<keyword evidence="3" id="KW-0472">Membrane</keyword>
<dbReference type="Pfam" id="PF08541">
    <property type="entry name" value="ACP_syn_III_C"/>
    <property type="match status" value="1"/>
</dbReference>
<sequence>MNIRIKEVGIYHPQTSVNNEFYLDHFQKQGKDIRRFVQHMGRKDRYIIKNNDENALTMAIEASKTVLEKAGMSGKDIDMLVFSTQTPEYTFPTNALFLHNAIEGDEHTIVLDSNANCAGMTAAVEQASRYMKANPNVKTALIVGSDYNSLLCDPEDEITYSNYGDAAAAVILETTEEDTGFIDSVYAVDSKSRNNIVYPEQGLSNTLRGVAQGKYIKWIPFDGSESMKHVEESFETIFERNNLTKADIGIYCLSQFSLATILEIQEKFNIHDDQIVYVGDQFGYTGTSSPFIVLHEGVKSGKIKRGDYLLFWTIGAGYQIVTMVFKY</sequence>
<feature type="transmembrane region" description="Helical" evidence="3">
    <location>
        <begin position="308"/>
        <end position="325"/>
    </location>
</feature>
<proteinExistence type="predicted"/>
<evidence type="ECO:0000313" key="7">
    <source>
        <dbReference type="Proteomes" id="UP000285456"/>
    </source>
</evidence>
<evidence type="ECO:0000259" key="5">
    <source>
        <dbReference type="Pfam" id="PF08545"/>
    </source>
</evidence>
<gene>
    <name evidence="6" type="ORF">D1B32_21685</name>
</gene>
<feature type="domain" description="Beta-ketoacyl-[acyl-carrier-protein] synthase III C-terminal" evidence="4">
    <location>
        <begin position="239"/>
        <end position="327"/>
    </location>
</feature>
<dbReference type="Gene3D" id="3.40.47.10">
    <property type="match status" value="1"/>
</dbReference>
<dbReference type="EMBL" id="QWEH01000024">
    <property type="protein sequence ID" value="RHW29486.1"/>
    <property type="molecule type" value="Genomic_DNA"/>
</dbReference>
<keyword evidence="1" id="KW-0808">Transferase</keyword>
<keyword evidence="7" id="KW-1185">Reference proteome</keyword>
<evidence type="ECO:0000256" key="3">
    <source>
        <dbReference type="SAM" id="Phobius"/>
    </source>
</evidence>
<evidence type="ECO:0000256" key="1">
    <source>
        <dbReference type="ARBA" id="ARBA00022679"/>
    </source>
</evidence>